<reference evidence="2 3" key="1">
    <citation type="submission" date="2014-03" db="EMBL/GenBank/DDBJ databases">
        <title>Bradyrhizobium valentinum sp. nov., isolated from effective nodules of Lupinus mariae-josephae, a lupine endemic of basic-lime soils in Eastern Spain.</title>
        <authorList>
            <person name="Duran D."/>
            <person name="Rey L."/>
            <person name="Navarro A."/>
            <person name="Busquets A."/>
            <person name="Imperial J."/>
            <person name="Ruiz-Argueso T."/>
        </authorList>
    </citation>
    <scope>NUCLEOTIDE SEQUENCE [LARGE SCALE GENOMIC DNA]</scope>
    <source>
        <strain evidence="2 3">Ro19</strain>
    </source>
</reference>
<proteinExistence type="predicted"/>
<dbReference type="Proteomes" id="UP000052023">
    <property type="component" value="Unassembled WGS sequence"/>
</dbReference>
<feature type="domain" description="SnoaL-like" evidence="1">
    <location>
        <begin position="15"/>
        <end position="112"/>
    </location>
</feature>
<keyword evidence="3" id="KW-1185">Reference proteome</keyword>
<dbReference type="AlphaFoldDB" id="A0A0R3MA56"/>
<dbReference type="Gene3D" id="3.10.450.50">
    <property type="match status" value="1"/>
</dbReference>
<evidence type="ECO:0000313" key="3">
    <source>
        <dbReference type="Proteomes" id="UP000052023"/>
    </source>
</evidence>
<dbReference type="OrthoDB" id="9810441at2"/>
<dbReference type="InterPro" id="IPR032710">
    <property type="entry name" value="NTF2-like_dom_sf"/>
</dbReference>
<accession>A0A0R3MA56</accession>
<sequence length="124" mass="14143">MNIQSFRPEHSEGLVKRLFGCIDGRDWAGLSEFLHDEAIYERPGYEPFVGKPAILDFYLTKRIISLGQHCVERVLSDGANIACWGSFSGVAKNGRNLSMRFADVYRIREGRIDLRRTFFDSPAI</sequence>
<dbReference type="Pfam" id="PF12680">
    <property type="entry name" value="SnoaL_2"/>
    <property type="match status" value="1"/>
</dbReference>
<dbReference type="SUPFAM" id="SSF54427">
    <property type="entry name" value="NTF2-like"/>
    <property type="match status" value="1"/>
</dbReference>
<gene>
    <name evidence="2" type="ORF">CQ13_12885</name>
</gene>
<dbReference type="InterPro" id="IPR037401">
    <property type="entry name" value="SnoaL-like"/>
</dbReference>
<dbReference type="EMBL" id="LLYA01000214">
    <property type="protein sequence ID" value="KRR17074.1"/>
    <property type="molecule type" value="Genomic_DNA"/>
</dbReference>
<evidence type="ECO:0000259" key="1">
    <source>
        <dbReference type="Pfam" id="PF12680"/>
    </source>
</evidence>
<name>A0A0R3MA56_9BRAD</name>
<dbReference type="RefSeq" id="WP_057847813.1">
    <property type="nucleotide sequence ID" value="NZ_LLYA01000214.1"/>
</dbReference>
<evidence type="ECO:0000313" key="2">
    <source>
        <dbReference type="EMBL" id="KRR17074.1"/>
    </source>
</evidence>
<comment type="caution">
    <text evidence="2">The sequence shown here is derived from an EMBL/GenBank/DDBJ whole genome shotgun (WGS) entry which is preliminary data.</text>
</comment>
<organism evidence="2 3">
    <name type="scientific">Bradyrhizobium retamae</name>
    <dbReference type="NCBI Taxonomy" id="1300035"/>
    <lineage>
        <taxon>Bacteria</taxon>
        <taxon>Pseudomonadati</taxon>
        <taxon>Pseudomonadota</taxon>
        <taxon>Alphaproteobacteria</taxon>
        <taxon>Hyphomicrobiales</taxon>
        <taxon>Nitrobacteraceae</taxon>
        <taxon>Bradyrhizobium</taxon>
    </lineage>
</organism>
<protein>
    <recommendedName>
        <fullName evidence="1">SnoaL-like domain-containing protein</fullName>
    </recommendedName>
</protein>